<dbReference type="Gene3D" id="3.40.190.10">
    <property type="entry name" value="Periplasmic binding protein-like II"/>
    <property type="match status" value="2"/>
</dbReference>
<dbReference type="RefSeq" id="WP_104738730.1">
    <property type="nucleotide sequence ID" value="NZ_BMHR01000011.1"/>
</dbReference>
<evidence type="ECO:0000259" key="3">
    <source>
        <dbReference type="SMART" id="SM00062"/>
    </source>
</evidence>
<dbReference type="SUPFAM" id="SSF53850">
    <property type="entry name" value="Periplasmic binding protein-like II"/>
    <property type="match status" value="1"/>
</dbReference>
<evidence type="ECO:0000256" key="2">
    <source>
        <dbReference type="ARBA" id="ARBA00022729"/>
    </source>
</evidence>
<dbReference type="AlphaFoldDB" id="A0A2P4ETN8"/>
<proteinExistence type="inferred from homology"/>
<keyword evidence="5" id="KW-1185">Reference proteome</keyword>
<protein>
    <submittedName>
        <fullName evidence="4">Amino acid ABC transporter substrate-binding protein</fullName>
    </submittedName>
</protein>
<dbReference type="SMART" id="SM00062">
    <property type="entry name" value="PBPb"/>
    <property type="match status" value="1"/>
</dbReference>
<organism evidence="4 5">
    <name type="scientific">Halopseudomonas oceani</name>
    <dbReference type="NCBI Taxonomy" id="1708783"/>
    <lineage>
        <taxon>Bacteria</taxon>
        <taxon>Pseudomonadati</taxon>
        <taxon>Pseudomonadota</taxon>
        <taxon>Gammaproteobacteria</taxon>
        <taxon>Pseudomonadales</taxon>
        <taxon>Pseudomonadaceae</taxon>
        <taxon>Halopseudomonas</taxon>
    </lineage>
</organism>
<comment type="similarity">
    <text evidence="1">Belongs to the bacterial solute-binding protein 3 family.</text>
</comment>
<evidence type="ECO:0000313" key="4">
    <source>
        <dbReference type="EMBL" id="POB02660.1"/>
    </source>
</evidence>
<evidence type="ECO:0000313" key="5">
    <source>
        <dbReference type="Proteomes" id="UP000243451"/>
    </source>
</evidence>
<accession>A0A2P4ETN8</accession>
<gene>
    <name evidence="4" type="ORF">C1949_12080</name>
</gene>
<sequence length="245" mass="27851">MKWIPYLLAAMLGLLTTPLGATPLKIVSEPWPPYVFLENGAPCGADLEVSDHLLRELGYQPQWRMMPWKRAQYEVLNGSADAILDIAITPERLQQYHFPDEPLSLSETVLFYHNTHPHPFNSLEDLRGLRIGVSAGYSYSNPEFMQADFFSRKLAPSIEANLLMLQHGRVDLAVVNRRAGLYTLHNLNLDEQISYNPKPLSSGNVYLAFQRQPAMAQLAERFSSALRQFKQTAEYRSLLARYGLN</sequence>
<dbReference type="Proteomes" id="UP000243451">
    <property type="component" value="Unassembled WGS sequence"/>
</dbReference>
<name>A0A2P4ETN8_9GAMM</name>
<dbReference type="OrthoDB" id="5457351at2"/>
<dbReference type="InterPro" id="IPR001638">
    <property type="entry name" value="Solute-binding_3/MltF_N"/>
</dbReference>
<dbReference type="EMBL" id="PPSK01000011">
    <property type="protein sequence ID" value="POB02660.1"/>
    <property type="molecule type" value="Genomic_DNA"/>
</dbReference>
<dbReference type="Pfam" id="PF00497">
    <property type="entry name" value="SBP_bac_3"/>
    <property type="match status" value="1"/>
</dbReference>
<feature type="domain" description="Solute-binding protein family 3/N-terminal" evidence="3">
    <location>
        <begin position="23"/>
        <end position="245"/>
    </location>
</feature>
<dbReference type="PANTHER" id="PTHR35936:SF25">
    <property type="entry name" value="ABC TRANSPORTER SUBSTRATE-BINDING PROTEIN"/>
    <property type="match status" value="1"/>
</dbReference>
<evidence type="ECO:0000256" key="1">
    <source>
        <dbReference type="ARBA" id="ARBA00010333"/>
    </source>
</evidence>
<keyword evidence="2" id="KW-0732">Signal</keyword>
<dbReference type="PANTHER" id="PTHR35936">
    <property type="entry name" value="MEMBRANE-BOUND LYTIC MUREIN TRANSGLYCOSYLASE F"/>
    <property type="match status" value="1"/>
</dbReference>
<comment type="caution">
    <text evidence="4">The sequence shown here is derived from an EMBL/GenBank/DDBJ whole genome shotgun (WGS) entry which is preliminary data.</text>
</comment>
<reference evidence="4 5" key="1">
    <citation type="submission" date="2018-01" db="EMBL/GenBank/DDBJ databases">
        <title>Draft genome of the type strain Pseudomonas oceani DSM 100277 isolated from the deep water in Okinawa trough, northwestern Pacific Ocean.</title>
        <authorList>
            <person name="Gomila M."/>
            <person name="Mulet M."/>
            <person name="Garcia-Valdes E."/>
            <person name="Lalucat J."/>
        </authorList>
    </citation>
    <scope>NUCLEOTIDE SEQUENCE [LARGE SCALE GENOMIC DNA]</scope>
    <source>
        <strain evidence="4 5">DSM 100277</strain>
    </source>
</reference>